<reference evidence="3" key="2">
    <citation type="journal article" date="2021" name="Sci. Data">
        <title>Chromosome-scale genome sequencing, assembly and annotation of six genomes from subfamily Leishmaniinae.</title>
        <authorList>
            <person name="Almutairi H."/>
            <person name="Urbaniak M.D."/>
            <person name="Bates M.D."/>
            <person name="Jariyapan N."/>
            <person name="Kwakye-Nuako G."/>
            <person name="Thomaz Soccol V."/>
            <person name="Al-Salem W.S."/>
            <person name="Dillon R.J."/>
            <person name="Bates P.A."/>
            <person name="Gatherer D."/>
        </authorList>
    </citation>
    <scope>NUCLEOTIDE SEQUENCE [LARGE SCALE GENOMIC DNA]</scope>
</reference>
<feature type="compositionally biased region" description="Polar residues" evidence="1">
    <location>
        <begin position="444"/>
        <end position="458"/>
    </location>
</feature>
<feature type="compositionally biased region" description="Low complexity" evidence="1">
    <location>
        <begin position="260"/>
        <end position="272"/>
    </location>
</feature>
<dbReference type="GeneID" id="92359797"/>
<accession>A0A836KFX0</accession>
<keyword evidence="3" id="KW-1185">Reference proteome</keyword>
<evidence type="ECO:0000313" key="3">
    <source>
        <dbReference type="Proteomes" id="UP000674143"/>
    </source>
</evidence>
<dbReference type="AlphaFoldDB" id="A0A836KFX0"/>
<feature type="compositionally biased region" description="Low complexity" evidence="1">
    <location>
        <begin position="482"/>
        <end position="507"/>
    </location>
</feature>
<feature type="compositionally biased region" description="Low complexity" evidence="1">
    <location>
        <begin position="226"/>
        <end position="241"/>
    </location>
</feature>
<dbReference type="KEGG" id="loi:92359797"/>
<dbReference type="EMBL" id="JAFHLR010000028">
    <property type="protein sequence ID" value="KAG5474694.1"/>
    <property type="molecule type" value="Genomic_DNA"/>
</dbReference>
<gene>
    <name evidence="2" type="ORF">LSCM4_03869</name>
</gene>
<comment type="caution">
    <text evidence="2">The sequence shown here is derived from an EMBL/GenBank/DDBJ whole genome shotgun (WGS) entry which is preliminary data.</text>
</comment>
<evidence type="ECO:0000256" key="1">
    <source>
        <dbReference type="SAM" id="MobiDB-lite"/>
    </source>
</evidence>
<feature type="region of interest" description="Disordered" evidence="1">
    <location>
        <begin position="1"/>
        <end position="57"/>
    </location>
</feature>
<feature type="region of interest" description="Disordered" evidence="1">
    <location>
        <begin position="191"/>
        <end position="272"/>
    </location>
</feature>
<feature type="region of interest" description="Disordered" evidence="1">
    <location>
        <begin position="77"/>
        <end position="121"/>
    </location>
</feature>
<feature type="region of interest" description="Disordered" evidence="1">
    <location>
        <begin position="435"/>
        <end position="512"/>
    </location>
</feature>
<dbReference type="RefSeq" id="XP_067061800.1">
    <property type="nucleotide sequence ID" value="XM_067205863.1"/>
</dbReference>
<reference evidence="3" key="1">
    <citation type="journal article" date="2021" name="Microbiol. Resour. Announc.">
        <title>LGAAP: Leishmaniinae Genome Assembly and Annotation Pipeline.</title>
        <authorList>
            <person name="Almutairi H."/>
            <person name="Urbaniak M.D."/>
            <person name="Bates M.D."/>
            <person name="Jariyapan N."/>
            <person name="Kwakye-Nuako G."/>
            <person name="Thomaz-Soccol V."/>
            <person name="Al-Salem W.S."/>
            <person name="Dillon R.J."/>
            <person name="Bates P.A."/>
            <person name="Gatherer D."/>
        </authorList>
    </citation>
    <scope>NUCLEOTIDE SEQUENCE [LARGE SCALE GENOMIC DNA]</scope>
</reference>
<sequence>MQYHVPFDQGDPSASHALRGVGGVDRAASSPSVVASSPTSSVQAPQSPPRPQQRGSAVGITVGQGLLSGRRLAVTTAPSLASRATPVAPNAAAPSGSMKEASSHRHTGDSPAGLTPSNVCPPFAPHGASECLAPMRNTTAGAVGPSPTYGKGIVRISELRRQGVPFVESGLRLATPGGGYSVATASSTHGIATRGGATGEDDVRDGGLTPKVMPSYRPTRRRDLPARAATTFSSASSLTRARGGRNSATSSGGGLRRSRGSNGSGRSRSSLTVTVRSDGQLCDYRWFTARGRRCFVYDGRTYKGSSAHRMWEKVKEAARQRGVLPPPQVDAAACTIAASRAGGKADSGITPSTAAARTTASRSHQTSARARSAADRILAESTTRRPASGSRALRGESTDTGVLVPARLPEEWRTLVEELGLLPDDEAGAITIGAEGNLLGSSGGTQPPATTYSTITRHSQPRRDHLSASRPGTEEVIEVTDSDSPSDGTGDSDSGTFSSLSSTASPTEVRNNADSVQRNVNTLATGAPLQWPATSYFSDASSGWSSTSSFTAPPARPPSSKSTDSPKRKRGRPEHCKDQAVTATAGARARLRSYKGVQVVEKDGWVYPAELFASQQQQRQCGSASVKEAASGKASSGTLLLAANGRRTGDSGSPRSDLCGVDDLPLADVYNDSITARRRVTSVPQPSRPALMAAPLPSVKASSGLSVVSGSGAAVPVRPATAPGGTQASLFGTAVALGKNLVRGGGVSAFLGTDDNLDDFSAADLADMFVTGEEIGGLRYDG</sequence>
<dbReference type="Proteomes" id="UP000674143">
    <property type="component" value="Unassembled WGS sequence"/>
</dbReference>
<name>A0A836KFX0_9TRYP</name>
<organism evidence="2 3">
    <name type="scientific">Leishmania orientalis</name>
    <dbReference type="NCBI Taxonomy" id="2249476"/>
    <lineage>
        <taxon>Eukaryota</taxon>
        <taxon>Discoba</taxon>
        <taxon>Euglenozoa</taxon>
        <taxon>Kinetoplastea</taxon>
        <taxon>Metakinetoplastina</taxon>
        <taxon>Trypanosomatida</taxon>
        <taxon>Trypanosomatidae</taxon>
        <taxon>Leishmaniinae</taxon>
        <taxon>Leishmania</taxon>
    </lineage>
</organism>
<feature type="region of interest" description="Disordered" evidence="1">
    <location>
        <begin position="542"/>
        <end position="584"/>
    </location>
</feature>
<feature type="compositionally biased region" description="Low complexity" evidence="1">
    <location>
        <begin position="27"/>
        <end position="45"/>
    </location>
</feature>
<feature type="region of interest" description="Disordered" evidence="1">
    <location>
        <begin position="342"/>
        <end position="402"/>
    </location>
</feature>
<protein>
    <submittedName>
        <fullName evidence="2">Uncharacterized protein</fullName>
    </submittedName>
</protein>
<feature type="compositionally biased region" description="Low complexity" evidence="1">
    <location>
        <begin position="352"/>
        <end position="371"/>
    </location>
</feature>
<proteinExistence type="predicted"/>
<evidence type="ECO:0000313" key="2">
    <source>
        <dbReference type="EMBL" id="KAG5474694.1"/>
    </source>
</evidence>